<comment type="caution">
    <text evidence="2">The sequence shown here is derived from an EMBL/GenBank/DDBJ whole genome shotgun (WGS) entry which is preliminary data.</text>
</comment>
<feature type="region of interest" description="Disordered" evidence="1">
    <location>
        <begin position="307"/>
        <end position="515"/>
    </location>
</feature>
<proteinExistence type="predicted"/>
<feature type="compositionally biased region" description="Basic and acidic residues" evidence="1">
    <location>
        <begin position="486"/>
        <end position="505"/>
    </location>
</feature>
<feature type="compositionally biased region" description="Basic and acidic residues" evidence="1">
    <location>
        <begin position="381"/>
        <end position="395"/>
    </location>
</feature>
<dbReference type="Proteomes" id="UP001075354">
    <property type="component" value="Chromosome 4"/>
</dbReference>
<evidence type="ECO:0000313" key="3">
    <source>
        <dbReference type="Proteomes" id="UP001075354"/>
    </source>
</evidence>
<feature type="compositionally biased region" description="Acidic residues" evidence="1">
    <location>
        <begin position="311"/>
        <end position="326"/>
    </location>
</feature>
<dbReference type="AlphaFoldDB" id="A0AAV7XWR7"/>
<feature type="compositionally biased region" description="Basic and acidic residues" evidence="1">
    <location>
        <begin position="327"/>
        <end position="336"/>
    </location>
</feature>
<feature type="compositionally biased region" description="Acidic residues" evidence="1">
    <location>
        <begin position="446"/>
        <end position="467"/>
    </location>
</feature>
<keyword evidence="3" id="KW-1185">Reference proteome</keyword>
<feature type="region of interest" description="Disordered" evidence="1">
    <location>
        <begin position="115"/>
        <end position="143"/>
    </location>
</feature>
<evidence type="ECO:0000256" key="1">
    <source>
        <dbReference type="SAM" id="MobiDB-lite"/>
    </source>
</evidence>
<feature type="compositionally biased region" description="Basic and acidic residues" evidence="1">
    <location>
        <begin position="359"/>
        <end position="369"/>
    </location>
</feature>
<organism evidence="2 3">
    <name type="scientific">Megalurothrips usitatus</name>
    <name type="common">bean blossom thrips</name>
    <dbReference type="NCBI Taxonomy" id="439358"/>
    <lineage>
        <taxon>Eukaryota</taxon>
        <taxon>Metazoa</taxon>
        <taxon>Ecdysozoa</taxon>
        <taxon>Arthropoda</taxon>
        <taxon>Hexapoda</taxon>
        <taxon>Insecta</taxon>
        <taxon>Pterygota</taxon>
        <taxon>Neoptera</taxon>
        <taxon>Paraneoptera</taxon>
        <taxon>Thysanoptera</taxon>
        <taxon>Terebrantia</taxon>
        <taxon>Thripoidea</taxon>
        <taxon>Thripidae</taxon>
        <taxon>Megalurothrips</taxon>
    </lineage>
</organism>
<reference evidence="2" key="1">
    <citation type="submission" date="2022-12" db="EMBL/GenBank/DDBJ databases">
        <title>Chromosome-level genome assembly of the bean flower thrips Megalurothrips usitatus.</title>
        <authorList>
            <person name="Ma L."/>
            <person name="Liu Q."/>
            <person name="Li H."/>
            <person name="Cai W."/>
        </authorList>
    </citation>
    <scope>NUCLEOTIDE SEQUENCE</scope>
    <source>
        <strain evidence="2">Cailab_2022a</strain>
    </source>
</reference>
<feature type="compositionally biased region" description="Acidic residues" evidence="1">
    <location>
        <begin position="406"/>
        <end position="439"/>
    </location>
</feature>
<protein>
    <submittedName>
        <fullName evidence="2">Uncharacterized protein</fullName>
    </submittedName>
</protein>
<accession>A0AAV7XWR7</accession>
<gene>
    <name evidence="2" type="ORF">ONE63_006908</name>
</gene>
<feature type="region of interest" description="Disordered" evidence="1">
    <location>
        <begin position="1"/>
        <end position="67"/>
    </location>
</feature>
<name>A0AAV7XWR7_9NEOP</name>
<sequence>MPTIDDNDSEAADDEEEDSDTEETTEVPEHDESDPEWEHDDSGSGGARPQPSYLLPQARPPVDRRKYPFYRAPVSEQLTSYTPLRYAINPYDVPVKTEGGMEFYQSRDRLVHCDGPRQPGKVVPERAEDGAWNERPQPDGPRLGTLGDVIGCMRRKLFGADPLDNPFFQETSVGLPEETAMVGLIVDAVGTPPPKTFDQLGFYRDILDNIHGAAASGPLAPDPAEVVNQPYIRVGADAFDSDEAPSSPGNVRVAYAVPKDNVGAVHSSRKYVPVPAPRAAPTISEAAGAGDAGVEDGPTKIKLMKHQLQESAEDDEQDELEEVEERDPEHPDEPDGAHSQSVEYFVDQDGNAVPYKTGSKLEKSGDKKNVAYFEVDYDESDDKKPASKAKPDSSESKPAASTETNKDEDDEDDDKDDFIDADDDDDEDEEEDEEEEEEPPASADDAPSDEDDDDDEDDEEEEEEEAPDASNSNEARAKAEMLPFKTAEEEVDGKGISESEFEKLSKPVSTTGWWD</sequence>
<feature type="compositionally biased region" description="Acidic residues" evidence="1">
    <location>
        <begin position="1"/>
        <end position="39"/>
    </location>
</feature>
<evidence type="ECO:0000313" key="2">
    <source>
        <dbReference type="EMBL" id="KAJ1528501.1"/>
    </source>
</evidence>
<dbReference type="EMBL" id="JAPTSV010000004">
    <property type="protein sequence ID" value="KAJ1528501.1"/>
    <property type="molecule type" value="Genomic_DNA"/>
</dbReference>